<dbReference type="Gene3D" id="1.20.120.1780">
    <property type="entry name" value="UbiA prenyltransferase"/>
    <property type="match status" value="1"/>
</dbReference>
<protein>
    <recommendedName>
        <fullName evidence="13">4-hydroxybenzoate polyprenyltransferase, mitochondrial</fullName>
        <shortName evidence="13">4-HB polyprenyltransferase</shortName>
        <ecNumber evidence="13">2.5.1.39</ecNumber>
    </recommendedName>
    <alternativeName>
        <fullName evidence="13">Para-hydroxybenzoate--polyprenyltransferase</fullName>
        <shortName evidence="13">PHB:PPT</shortName>
        <shortName evidence="13">PHB:polyprenyltransferase</shortName>
    </alternativeName>
</protein>
<sequence length="401" mass="45194">MLSSYRLVKNRSNFLYRIFCVESFDNQSILYNNNRYRSIEQCPIIKSSPYICDYQRNCFNPLFDISKTFSTINDPKNGFDYLSGTIASQLVDRLPDEVRPYARLMRLDKPTGTWLLLLPCWWSIGLSTTAGSLPSLSLMTLFGIGAVLMRSAGCIVNDIWDRRFDRNVERTRFRPLASEQIQLNEAIALLATLLGSSLLVLIQFDLNSIILGASSLLLVASYPSFKRFTYWPQFILGMTFNWGALLGWSVNTGGMIDLTAVLPLYMAGICWTLIYDTIYAHQDKMDDLVLGLKSTALKFGSKTNRYLNGFTALMTASLISTGVITDQTWPYYLSIGIMSIGLLRINRQLDVDSIQSCAWAFRQNTKIGWILLFGIITGTFLKSPINNCRDDDADADVGDIA</sequence>
<evidence type="ECO:0000256" key="12">
    <source>
        <dbReference type="ARBA" id="ARBA00051182"/>
    </source>
</evidence>
<dbReference type="FunFam" id="1.10.357.140:FF:000003">
    <property type="entry name" value="4-hydroxybenzoate polyprenyltransferase, mitochondrial"/>
    <property type="match status" value="1"/>
</dbReference>
<evidence type="ECO:0000256" key="11">
    <source>
        <dbReference type="ARBA" id="ARBA00050454"/>
    </source>
</evidence>
<evidence type="ECO:0000256" key="6">
    <source>
        <dbReference type="ARBA" id="ARBA00022692"/>
    </source>
</evidence>
<feature type="transmembrane region" description="Helical" evidence="13">
    <location>
        <begin position="230"/>
        <end position="250"/>
    </location>
</feature>
<proteinExistence type="inferred from homology"/>
<dbReference type="Gene3D" id="1.10.357.140">
    <property type="entry name" value="UbiA prenyltransferase"/>
    <property type="match status" value="1"/>
</dbReference>
<keyword evidence="4 13" id="KW-0808">Transferase</keyword>
<feature type="transmembrane region" description="Helical" evidence="13">
    <location>
        <begin position="329"/>
        <end position="346"/>
    </location>
</feature>
<dbReference type="PANTHER" id="PTHR11048">
    <property type="entry name" value="PRENYLTRANSFERASES"/>
    <property type="match status" value="1"/>
</dbReference>
<evidence type="ECO:0000313" key="16">
    <source>
        <dbReference type="Proteomes" id="UP000790347"/>
    </source>
</evidence>
<dbReference type="Proteomes" id="UP000790347">
    <property type="component" value="Unassembled WGS sequence"/>
</dbReference>
<comment type="subcellular location">
    <subcellularLocation>
        <location evidence="2">Membrane</location>
        <topology evidence="2">Multi-pass membrane protein</topology>
    </subcellularLocation>
    <subcellularLocation>
        <location evidence="13">Mitochondrion inner membrane</location>
        <topology evidence="13">Multi-pass membrane protein</topology>
        <orientation evidence="13">Matrix side</orientation>
    </subcellularLocation>
</comment>
<evidence type="ECO:0000256" key="3">
    <source>
        <dbReference type="ARBA" id="ARBA00005985"/>
    </source>
</evidence>
<evidence type="ECO:0000256" key="4">
    <source>
        <dbReference type="ARBA" id="ARBA00022679"/>
    </source>
</evidence>
<dbReference type="CDD" id="cd13959">
    <property type="entry name" value="PT_UbiA_COQ2"/>
    <property type="match status" value="1"/>
</dbReference>
<feature type="transmembrane region" description="Helical" evidence="13">
    <location>
        <begin position="367"/>
        <end position="385"/>
    </location>
</feature>
<dbReference type="NCBIfam" id="TIGR01474">
    <property type="entry name" value="ubiA_proteo"/>
    <property type="match status" value="1"/>
</dbReference>
<comment type="function">
    <text evidence="13">Catalyzes the prenylation of para-hydroxybenzoate (PHB) with an all-trans polyprenyl group. Mediates the second step in the final reaction sequence of coenzyme Q (CoQ) biosynthesis, which is the condensation of the polyisoprenoid side chain with PHB, generating the first membrane-bound Q intermediate.</text>
</comment>
<dbReference type="EC" id="2.5.1.39" evidence="13"/>
<reference evidence="15" key="1">
    <citation type="submission" date="2013-05" db="EMBL/GenBank/DDBJ databases">
        <authorList>
            <person name="Yim A.K.Y."/>
            <person name="Chan T.F."/>
            <person name="Ji K.M."/>
            <person name="Liu X.Y."/>
            <person name="Zhou J.W."/>
            <person name="Li R.Q."/>
            <person name="Yang K.Y."/>
            <person name="Li J."/>
            <person name="Li M."/>
            <person name="Law P.T.W."/>
            <person name="Wu Y.L."/>
            <person name="Cai Z.L."/>
            <person name="Qin H."/>
            <person name="Bao Y."/>
            <person name="Leung R.K.K."/>
            <person name="Ng P.K.S."/>
            <person name="Zou J."/>
            <person name="Zhong X.J."/>
            <person name="Ran P.X."/>
            <person name="Zhong N.S."/>
            <person name="Liu Z.G."/>
            <person name="Tsui S.K.W."/>
        </authorList>
    </citation>
    <scope>NUCLEOTIDE SEQUENCE</scope>
    <source>
        <strain evidence="15">Derf</strain>
        <tissue evidence="15">Whole organism</tissue>
    </source>
</reference>
<dbReference type="EMBL" id="SDOV01000001">
    <property type="protein sequence ID" value="KAH7644489.1"/>
    <property type="molecule type" value="Genomic_DNA"/>
</dbReference>
<dbReference type="OrthoDB" id="18170at2759"/>
<keyword evidence="13" id="KW-0999">Mitochondrion inner membrane</keyword>
<keyword evidence="6 13" id="KW-0812">Transmembrane</keyword>
<dbReference type="AlphaFoldDB" id="A0A922HUX7"/>
<dbReference type="HAMAP" id="MF_01635">
    <property type="entry name" value="UbiA"/>
    <property type="match status" value="1"/>
</dbReference>
<evidence type="ECO:0000313" key="15">
    <source>
        <dbReference type="EMBL" id="KAH9511490.1"/>
    </source>
</evidence>
<comment type="catalytic activity">
    <reaction evidence="11">
        <text>all-trans-nonaprenyl diphosphate + 4-hydroxybenzoate = 4-hydroxy-3-(all-trans-nonaprenyl)benzoate + diphosphate</text>
        <dbReference type="Rhea" id="RHEA:17709"/>
        <dbReference type="ChEBI" id="CHEBI:17879"/>
        <dbReference type="ChEBI" id="CHEBI:33019"/>
        <dbReference type="ChEBI" id="CHEBI:58391"/>
        <dbReference type="ChEBI" id="CHEBI:84502"/>
        <dbReference type="EC" id="2.5.1.39"/>
    </reaction>
    <physiologicalReaction direction="left-to-right" evidence="11">
        <dbReference type="Rhea" id="RHEA:17710"/>
    </physiologicalReaction>
</comment>
<name>A0A922HUX7_DERFA</name>
<organism evidence="15 16">
    <name type="scientific">Dermatophagoides farinae</name>
    <name type="common">American house dust mite</name>
    <dbReference type="NCBI Taxonomy" id="6954"/>
    <lineage>
        <taxon>Eukaryota</taxon>
        <taxon>Metazoa</taxon>
        <taxon>Ecdysozoa</taxon>
        <taxon>Arthropoda</taxon>
        <taxon>Chelicerata</taxon>
        <taxon>Arachnida</taxon>
        <taxon>Acari</taxon>
        <taxon>Acariformes</taxon>
        <taxon>Sarcoptiformes</taxon>
        <taxon>Astigmata</taxon>
        <taxon>Psoroptidia</taxon>
        <taxon>Analgoidea</taxon>
        <taxon>Pyroglyphidae</taxon>
        <taxon>Dermatophagoidinae</taxon>
        <taxon>Dermatophagoides</taxon>
    </lineage>
</organism>
<reference evidence="14" key="2">
    <citation type="submission" date="2020-06" db="EMBL/GenBank/DDBJ databases">
        <authorList>
            <person name="Ji K."/>
            <person name="Li J."/>
        </authorList>
    </citation>
    <scope>NUCLEOTIDE SEQUENCE</scope>
    <source>
        <strain evidence="14">JKM2019</strain>
        <tissue evidence="14">Whole body</tissue>
    </source>
</reference>
<dbReference type="InterPro" id="IPR044878">
    <property type="entry name" value="UbiA_sf"/>
</dbReference>
<accession>A0A922HUX7</accession>
<dbReference type="InterPro" id="IPR000537">
    <property type="entry name" value="UbiA_prenyltransferase"/>
</dbReference>
<keyword evidence="13" id="KW-0496">Mitochondrion</keyword>
<feature type="transmembrane region" description="Helical" evidence="13">
    <location>
        <begin position="208"/>
        <end position="225"/>
    </location>
</feature>
<reference evidence="15" key="4">
    <citation type="journal article" date="2022" name="Res Sq">
        <title>Comparative Genomics Reveals Insights into the Divergent Evolution of Astigmatic Mites and Household Pest Adaptations.</title>
        <authorList>
            <person name="Xiong Q."/>
            <person name="Wan A.T.-Y."/>
            <person name="Liu X.-Y."/>
            <person name="Fung C.S.-H."/>
            <person name="Xiao X."/>
            <person name="Malainual N."/>
            <person name="Hou J."/>
            <person name="Wang L."/>
            <person name="Wang M."/>
            <person name="Yang K."/>
            <person name="Cui Y."/>
            <person name="Leung E."/>
            <person name="Nong W."/>
            <person name="Shin S.-K."/>
            <person name="Au S."/>
            <person name="Jeong K.Y."/>
            <person name="Chew F.T."/>
            <person name="Hui J."/>
            <person name="Leung T.F."/>
            <person name="Tungtrongchitr A."/>
            <person name="Zhong N."/>
            <person name="Liu Z."/>
            <person name="Tsui S."/>
        </authorList>
    </citation>
    <scope>NUCLEOTIDE SEQUENCE</scope>
    <source>
        <strain evidence="15">Derf</strain>
        <tissue evidence="15">Whole organism</tissue>
    </source>
</reference>
<gene>
    <name evidence="15" type="primary">COQ2</name>
    <name evidence="15" type="ORF">DERF_009948</name>
    <name evidence="14" type="ORF">HUG17_0027</name>
</gene>
<feature type="transmembrane region" description="Helical" evidence="13">
    <location>
        <begin position="256"/>
        <end position="275"/>
    </location>
</feature>
<dbReference type="Pfam" id="PF01040">
    <property type="entry name" value="UbiA"/>
    <property type="match status" value="1"/>
</dbReference>
<comment type="caution">
    <text evidence="15">The sequence shown here is derived from an EMBL/GenBank/DDBJ whole genome shotgun (WGS) entry which is preliminary data.</text>
</comment>
<comment type="cofactor">
    <cofactor evidence="1 13">
        <name>Mg(2+)</name>
        <dbReference type="ChEBI" id="CHEBI:18420"/>
    </cofactor>
</comment>
<keyword evidence="5 13" id="KW-0831">Ubiquinone biosynthesis</keyword>
<evidence type="ECO:0000256" key="8">
    <source>
        <dbReference type="ARBA" id="ARBA00023136"/>
    </source>
</evidence>
<dbReference type="Proteomes" id="UP000828236">
    <property type="component" value="Unassembled WGS sequence"/>
</dbReference>
<dbReference type="GO" id="GO:0006744">
    <property type="term" value="P:ubiquinone biosynthetic process"/>
    <property type="evidence" value="ECO:0007669"/>
    <property type="project" value="UniProtKB-UniRule"/>
</dbReference>
<dbReference type="GO" id="GO:0008299">
    <property type="term" value="P:isoprenoid biosynthetic process"/>
    <property type="evidence" value="ECO:0007669"/>
    <property type="project" value="UniProtKB-UniRule"/>
</dbReference>
<evidence type="ECO:0000256" key="2">
    <source>
        <dbReference type="ARBA" id="ARBA00004141"/>
    </source>
</evidence>
<comment type="catalytic activity">
    <reaction evidence="10">
        <text>all-trans-decaprenyl diphosphate + 4-hydroxybenzoate = 4-hydroxy-3-(all-trans-decaprenyl)benzoate + diphosphate</text>
        <dbReference type="Rhea" id="RHEA:44564"/>
        <dbReference type="ChEBI" id="CHEBI:17879"/>
        <dbReference type="ChEBI" id="CHEBI:33019"/>
        <dbReference type="ChEBI" id="CHEBI:60721"/>
        <dbReference type="ChEBI" id="CHEBI:84503"/>
        <dbReference type="EC" id="2.5.1.39"/>
    </reaction>
    <physiologicalReaction direction="left-to-right" evidence="10">
        <dbReference type="Rhea" id="RHEA:44565"/>
    </physiologicalReaction>
</comment>
<evidence type="ECO:0000313" key="14">
    <source>
        <dbReference type="EMBL" id="KAH7644489.1"/>
    </source>
</evidence>
<keyword evidence="7 13" id="KW-1133">Transmembrane helix</keyword>
<comment type="pathway">
    <text evidence="13">Cofactor biosynthesis; ubiquinone biosynthesis.</text>
</comment>
<evidence type="ECO:0000256" key="1">
    <source>
        <dbReference type="ARBA" id="ARBA00001946"/>
    </source>
</evidence>
<evidence type="ECO:0000256" key="9">
    <source>
        <dbReference type="ARBA" id="ARBA00023229"/>
    </source>
</evidence>
<reference evidence="14" key="3">
    <citation type="journal article" date="2021" name="World Allergy Organ. J.">
        <title>Chromosome-level assembly of Dermatophagoides farinae genome and transcriptome reveals two novel allergens Der f 37 and Der f 39.</title>
        <authorList>
            <person name="Chen J."/>
            <person name="Cai Z."/>
            <person name="Fan D."/>
            <person name="Hu J."/>
            <person name="Hou Y."/>
            <person name="He Y."/>
            <person name="Zhang Z."/>
            <person name="Zhao Z."/>
            <person name="Gao P."/>
            <person name="Hu W."/>
            <person name="Sun J."/>
            <person name="Li J."/>
            <person name="Ji K."/>
        </authorList>
    </citation>
    <scope>NUCLEOTIDE SEQUENCE</scope>
    <source>
        <strain evidence="14">JKM2019</strain>
    </source>
</reference>
<dbReference type="FunFam" id="1.20.120.1780:FF:000001">
    <property type="entry name" value="4-hydroxybenzoate octaprenyltransferase"/>
    <property type="match status" value="1"/>
</dbReference>
<dbReference type="InterPro" id="IPR006370">
    <property type="entry name" value="HB_polyprenyltransferase-like"/>
</dbReference>
<dbReference type="PANTHER" id="PTHR11048:SF28">
    <property type="entry name" value="4-HYDROXYBENZOATE POLYPRENYLTRANSFERASE, MITOCHONDRIAL"/>
    <property type="match status" value="1"/>
</dbReference>
<evidence type="ECO:0000256" key="13">
    <source>
        <dbReference type="HAMAP-Rule" id="MF_03189"/>
    </source>
</evidence>
<feature type="transmembrane region" description="Helical" evidence="13">
    <location>
        <begin position="113"/>
        <end position="133"/>
    </location>
</feature>
<feature type="transmembrane region" description="Helical" evidence="13">
    <location>
        <begin position="306"/>
        <end position="323"/>
    </location>
</feature>
<evidence type="ECO:0000256" key="10">
    <source>
        <dbReference type="ARBA" id="ARBA00049890"/>
    </source>
</evidence>
<dbReference type="InterPro" id="IPR039653">
    <property type="entry name" value="Prenyltransferase"/>
</dbReference>
<evidence type="ECO:0000256" key="7">
    <source>
        <dbReference type="ARBA" id="ARBA00022989"/>
    </source>
</evidence>
<keyword evidence="8 13" id="KW-0472">Membrane</keyword>
<comment type="similarity">
    <text evidence="3 13">Belongs to the UbiA prenyltransferase family.</text>
</comment>
<keyword evidence="16" id="KW-1185">Reference proteome</keyword>
<keyword evidence="9 13" id="KW-0414">Isoprene biosynthesis</keyword>
<feature type="transmembrane region" description="Helical" evidence="13">
    <location>
        <begin position="139"/>
        <end position="160"/>
    </location>
</feature>
<evidence type="ECO:0000256" key="5">
    <source>
        <dbReference type="ARBA" id="ARBA00022688"/>
    </source>
</evidence>
<comment type="catalytic activity">
    <reaction evidence="12">
        <text>an all-trans-polyprenyl diphosphate + 4-hydroxybenzoate = a 4-hydroxy-3-(all-trans-polyprenyl)benzoate + diphosphate</text>
        <dbReference type="Rhea" id="RHEA:44504"/>
        <dbReference type="Rhea" id="RHEA-COMP:9514"/>
        <dbReference type="Rhea" id="RHEA-COMP:9564"/>
        <dbReference type="ChEBI" id="CHEBI:17879"/>
        <dbReference type="ChEBI" id="CHEBI:33019"/>
        <dbReference type="ChEBI" id="CHEBI:58914"/>
        <dbReference type="ChEBI" id="CHEBI:78396"/>
        <dbReference type="EC" id="2.5.1.39"/>
    </reaction>
    <physiologicalReaction direction="left-to-right" evidence="12">
        <dbReference type="Rhea" id="RHEA:44505"/>
    </physiologicalReaction>
</comment>
<feature type="transmembrane region" description="Helical" evidence="13">
    <location>
        <begin position="181"/>
        <end position="202"/>
    </location>
</feature>
<dbReference type="GO" id="GO:0008412">
    <property type="term" value="F:4-hydroxybenzoate polyprenyltransferase activity"/>
    <property type="evidence" value="ECO:0007669"/>
    <property type="project" value="UniProtKB-EC"/>
</dbReference>
<dbReference type="GO" id="GO:0005743">
    <property type="term" value="C:mitochondrial inner membrane"/>
    <property type="evidence" value="ECO:0007669"/>
    <property type="project" value="UniProtKB-SubCell"/>
</dbReference>
<dbReference type="EMBL" id="ASGP02000004">
    <property type="protein sequence ID" value="KAH9511490.1"/>
    <property type="molecule type" value="Genomic_DNA"/>
</dbReference>